<gene>
    <name evidence="2" type="ORF">ALC53_01345</name>
</gene>
<evidence type="ECO:0000256" key="1">
    <source>
        <dbReference type="SAM" id="Coils"/>
    </source>
</evidence>
<keyword evidence="3" id="KW-1185">Reference proteome</keyword>
<protein>
    <submittedName>
        <fullName evidence="2">Uncharacterized protein</fullName>
    </submittedName>
</protein>
<accession>A0A151I5V6</accession>
<reference evidence="2 3" key="1">
    <citation type="submission" date="2015-09" db="EMBL/GenBank/DDBJ databases">
        <title>Atta colombica WGS genome.</title>
        <authorList>
            <person name="Nygaard S."/>
            <person name="Hu H."/>
            <person name="Boomsma J."/>
            <person name="Zhang G."/>
        </authorList>
    </citation>
    <scope>NUCLEOTIDE SEQUENCE [LARGE SCALE GENOMIC DNA]</scope>
    <source>
        <strain evidence="2">Treedump-2</strain>
        <tissue evidence="2">Whole body</tissue>
    </source>
</reference>
<keyword evidence="1" id="KW-0175">Coiled coil</keyword>
<proteinExistence type="predicted"/>
<feature type="coiled-coil region" evidence="1">
    <location>
        <begin position="51"/>
        <end position="78"/>
    </location>
</feature>
<dbReference type="Proteomes" id="UP000078540">
    <property type="component" value="Unassembled WGS sequence"/>
</dbReference>
<evidence type="ECO:0000313" key="2">
    <source>
        <dbReference type="EMBL" id="KYM92079.1"/>
    </source>
</evidence>
<name>A0A151I5V6_9HYME</name>
<dbReference type="AlphaFoldDB" id="A0A151I5V6"/>
<evidence type="ECO:0000313" key="3">
    <source>
        <dbReference type="Proteomes" id="UP000078540"/>
    </source>
</evidence>
<sequence length="95" mass="11146">MFFKFNSFHPRLQLTLEMGNNSINFLNTTVMILDNKIIFDWYHKSTFSSKIAKHIAKVENMTRQLTDLNENISDITIMVKIHGSSPFKYNAFVTR</sequence>
<dbReference type="EMBL" id="KQ976404">
    <property type="protein sequence ID" value="KYM92079.1"/>
    <property type="molecule type" value="Genomic_DNA"/>
</dbReference>
<organism evidence="2 3">
    <name type="scientific">Atta colombica</name>
    <dbReference type="NCBI Taxonomy" id="520822"/>
    <lineage>
        <taxon>Eukaryota</taxon>
        <taxon>Metazoa</taxon>
        <taxon>Ecdysozoa</taxon>
        <taxon>Arthropoda</taxon>
        <taxon>Hexapoda</taxon>
        <taxon>Insecta</taxon>
        <taxon>Pterygota</taxon>
        <taxon>Neoptera</taxon>
        <taxon>Endopterygota</taxon>
        <taxon>Hymenoptera</taxon>
        <taxon>Apocrita</taxon>
        <taxon>Aculeata</taxon>
        <taxon>Formicoidea</taxon>
        <taxon>Formicidae</taxon>
        <taxon>Myrmicinae</taxon>
        <taxon>Atta</taxon>
    </lineage>
</organism>